<evidence type="ECO:0000313" key="2">
    <source>
        <dbReference type="EMBL" id="KAA6375620.1"/>
    </source>
</evidence>
<organism evidence="2 3">
    <name type="scientific">Streblomastix strix</name>
    <dbReference type="NCBI Taxonomy" id="222440"/>
    <lineage>
        <taxon>Eukaryota</taxon>
        <taxon>Metamonada</taxon>
        <taxon>Preaxostyla</taxon>
        <taxon>Oxymonadida</taxon>
        <taxon>Streblomastigidae</taxon>
        <taxon>Streblomastix</taxon>
    </lineage>
</organism>
<feature type="region of interest" description="Disordered" evidence="1">
    <location>
        <begin position="1"/>
        <end position="99"/>
    </location>
</feature>
<dbReference type="AlphaFoldDB" id="A0A5J4UZV8"/>
<feature type="compositionally biased region" description="Basic and acidic residues" evidence="1">
    <location>
        <begin position="46"/>
        <end position="55"/>
    </location>
</feature>
<dbReference type="Proteomes" id="UP000324800">
    <property type="component" value="Unassembled WGS sequence"/>
</dbReference>
<accession>A0A5J4UZV8</accession>
<evidence type="ECO:0000256" key="1">
    <source>
        <dbReference type="SAM" id="MobiDB-lite"/>
    </source>
</evidence>
<gene>
    <name evidence="2" type="ORF">EZS28_028853</name>
</gene>
<sequence>MSFSQAQKPPSPAAQGLYSNINSSTTQLQPPAFTPPTFVSAPSKDSIYRPQDHAMKKPPGSAFGSGTLPRLKSMLGQTTPPSTPPIVPAGDGPNETDKLQQEIRRLLDLLRQKDLKIVSLEKSLADMQYQLDAFKSSQSTEQPKKRGTSPSTAAENEKQQLKIIISNLEKQLNRERQNWKERENDREKQVIE</sequence>
<protein>
    <submittedName>
        <fullName evidence="2">Uncharacterized protein</fullName>
    </submittedName>
</protein>
<evidence type="ECO:0000313" key="3">
    <source>
        <dbReference type="Proteomes" id="UP000324800"/>
    </source>
</evidence>
<comment type="caution">
    <text evidence="2">The sequence shown here is derived from an EMBL/GenBank/DDBJ whole genome shotgun (WGS) entry which is preliminary data.</text>
</comment>
<feature type="compositionally biased region" description="Polar residues" evidence="1">
    <location>
        <begin position="17"/>
        <end position="29"/>
    </location>
</feature>
<dbReference type="EMBL" id="SNRW01011106">
    <property type="protein sequence ID" value="KAA6375620.1"/>
    <property type="molecule type" value="Genomic_DNA"/>
</dbReference>
<proteinExistence type="predicted"/>
<reference evidence="2 3" key="1">
    <citation type="submission" date="2019-03" db="EMBL/GenBank/DDBJ databases">
        <title>Single cell metagenomics reveals metabolic interactions within the superorganism composed of flagellate Streblomastix strix and complex community of Bacteroidetes bacteria on its surface.</title>
        <authorList>
            <person name="Treitli S.C."/>
            <person name="Kolisko M."/>
            <person name="Husnik F."/>
            <person name="Keeling P."/>
            <person name="Hampl V."/>
        </authorList>
    </citation>
    <scope>NUCLEOTIDE SEQUENCE [LARGE SCALE GENOMIC DNA]</scope>
    <source>
        <strain evidence="2">ST1C</strain>
    </source>
</reference>
<feature type="region of interest" description="Disordered" evidence="1">
    <location>
        <begin position="133"/>
        <end position="160"/>
    </location>
</feature>
<name>A0A5J4UZV8_9EUKA</name>